<dbReference type="EMBL" id="BAABHC010000029">
    <property type="protein sequence ID" value="GAA4442061.1"/>
    <property type="molecule type" value="Genomic_DNA"/>
</dbReference>
<evidence type="ECO:0000313" key="2">
    <source>
        <dbReference type="Proteomes" id="UP001500552"/>
    </source>
</evidence>
<proteinExistence type="predicted"/>
<name>A0ABP8M0M6_9BACT</name>
<dbReference type="RefSeq" id="WP_345161909.1">
    <property type="nucleotide sequence ID" value="NZ_BAABHC010000029.1"/>
</dbReference>
<sequence length="82" mass="9452">METRKSLNEAILRSHQSTEKVNQPQDMLFSMATPKQQTYEHNTHQAPLNESHINLMQSWMNLRGLECKLAESRLGGLDEEQA</sequence>
<accession>A0ABP8M0M6</accession>
<comment type="caution">
    <text evidence="1">The sequence shown here is derived from an EMBL/GenBank/DDBJ whole genome shotgun (WGS) entry which is preliminary data.</text>
</comment>
<gene>
    <name evidence="1" type="ORF">GCM10023188_41300</name>
</gene>
<keyword evidence="2" id="KW-1185">Reference proteome</keyword>
<protein>
    <submittedName>
        <fullName evidence="1">Uncharacterized protein</fullName>
    </submittedName>
</protein>
<organism evidence="1 2">
    <name type="scientific">Pontibacter saemangeumensis</name>
    <dbReference type="NCBI Taxonomy" id="1084525"/>
    <lineage>
        <taxon>Bacteria</taxon>
        <taxon>Pseudomonadati</taxon>
        <taxon>Bacteroidota</taxon>
        <taxon>Cytophagia</taxon>
        <taxon>Cytophagales</taxon>
        <taxon>Hymenobacteraceae</taxon>
        <taxon>Pontibacter</taxon>
    </lineage>
</organism>
<reference evidence="2" key="1">
    <citation type="journal article" date="2019" name="Int. J. Syst. Evol. Microbiol.">
        <title>The Global Catalogue of Microorganisms (GCM) 10K type strain sequencing project: providing services to taxonomists for standard genome sequencing and annotation.</title>
        <authorList>
            <consortium name="The Broad Institute Genomics Platform"/>
            <consortium name="The Broad Institute Genome Sequencing Center for Infectious Disease"/>
            <person name="Wu L."/>
            <person name="Ma J."/>
        </authorList>
    </citation>
    <scope>NUCLEOTIDE SEQUENCE [LARGE SCALE GENOMIC DNA]</scope>
    <source>
        <strain evidence="2">JCM 17926</strain>
    </source>
</reference>
<dbReference type="Proteomes" id="UP001500552">
    <property type="component" value="Unassembled WGS sequence"/>
</dbReference>
<evidence type="ECO:0000313" key="1">
    <source>
        <dbReference type="EMBL" id="GAA4442061.1"/>
    </source>
</evidence>